<proteinExistence type="predicted"/>
<accession>A0A7W3J2S7</accession>
<reference evidence="2 3" key="1">
    <citation type="submission" date="2020-07" db="EMBL/GenBank/DDBJ databases">
        <title>Sequencing the genomes of 1000 actinobacteria strains.</title>
        <authorList>
            <person name="Klenk H.-P."/>
        </authorList>
    </citation>
    <scope>NUCLEOTIDE SEQUENCE [LARGE SCALE GENOMIC DNA]</scope>
    <source>
        <strain evidence="2 3">DSM 21349</strain>
    </source>
</reference>
<organism evidence="2 3">
    <name type="scientific">Nocardioides ginsengisegetis</name>
    <dbReference type="NCBI Taxonomy" id="661491"/>
    <lineage>
        <taxon>Bacteria</taxon>
        <taxon>Bacillati</taxon>
        <taxon>Actinomycetota</taxon>
        <taxon>Actinomycetes</taxon>
        <taxon>Propionibacteriales</taxon>
        <taxon>Nocardioidaceae</taxon>
        <taxon>Nocardioides</taxon>
    </lineage>
</organism>
<sequence length="243" mass="24700">MWMALFWGAFSSASLYVGQALAKPLGHRTRAVGLLMGFGAGTLLSAVAYQLVPQESLRHGIAPVLGFVGGAAAYYLGDLLIDSRGGEHRQRIKPSSEQADEGSGAAMFLGALLDGIPEAFILGLTLALGGSLSLAFLAAIFVSNVPQGLAGTTSLEASGTTQQRIFWMWTGLTAACGIASLLGNALAGHLTGIAAPAEAFAGGAVLMMLADSMTPEAHQHGGRAVGLFTVAGFLVAGALSVVQ</sequence>
<dbReference type="Proteomes" id="UP000580910">
    <property type="component" value="Unassembled WGS sequence"/>
</dbReference>
<evidence type="ECO:0000313" key="2">
    <source>
        <dbReference type="EMBL" id="MBA8805104.1"/>
    </source>
</evidence>
<feature type="transmembrane region" description="Helical" evidence="1">
    <location>
        <begin position="59"/>
        <end position="77"/>
    </location>
</feature>
<keyword evidence="1" id="KW-0812">Transmembrane</keyword>
<dbReference type="AlphaFoldDB" id="A0A7W3J2S7"/>
<feature type="transmembrane region" description="Helical" evidence="1">
    <location>
        <begin position="32"/>
        <end position="52"/>
    </location>
</feature>
<comment type="caution">
    <text evidence="2">The sequence shown here is derived from an EMBL/GenBank/DDBJ whole genome shotgun (WGS) entry which is preliminary data.</text>
</comment>
<feature type="transmembrane region" description="Helical" evidence="1">
    <location>
        <begin position="119"/>
        <end position="145"/>
    </location>
</feature>
<keyword evidence="3" id="KW-1185">Reference proteome</keyword>
<keyword evidence="1" id="KW-1133">Transmembrane helix</keyword>
<feature type="transmembrane region" description="Helical" evidence="1">
    <location>
        <begin position="166"/>
        <end position="187"/>
    </location>
</feature>
<feature type="transmembrane region" description="Helical" evidence="1">
    <location>
        <begin position="193"/>
        <end position="210"/>
    </location>
</feature>
<dbReference type="EMBL" id="JACGXA010000001">
    <property type="protein sequence ID" value="MBA8805104.1"/>
    <property type="molecule type" value="Genomic_DNA"/>
</dbReference>
<feature type="transmembrane region" description="Helical" evidence="1">
    <location>
        <begin position="222"/>
        <end position="242"/>
    </location>
</feature>
<evidence type="ECO:0000313" key="3">
    <source>
        <dbReference type="Proteomes" id="UP000580910"/>
    </source>
</evidence>
<name>A0A7W3J2S7_9ACTN</name>
<gene>
    <name evidence="2" type="ORF">FB382_003395</name>
</gene>
<evidence type="ECO:0000256" key="1">
    <source>
        <dbReference type="SAM" id="Phobius"/>
    </source>
</evidence>
<protein>
    <submittedName>
        <fullName evidence="2">ZIP family zinc transporter</fullName>
    </submittedName>
</protein>
<dbReference type="RefSeq" id="WP_182540907.1">
    <property type="nucleotide sequence ID" value="NZ_JACGXA010000001.1"/>
</dbReference>
<keyword evidence="1" id="KW-0472">Membrane</keyword>